<dbReference type="Gene3D" id="3.30.70.2050">
    <property type="match status" value="1"/>
</dbReference>
<comment type="caution">
    <text evidence="2">The sequence shown here is derived from an EMBL/GenBank/DDBJ whole genome shotgun (WGS) entry which is preliminary data.</text>
</comment>
<dbReference type="OrthoDB" id="982633at2"/>
<keyword evidence="1" id="KW-0812">Transmembrane</keyword>
<name>A0A5R8XZ21_9BACT</name>
<protein>
    <submittedName>
        <fullName evidence="2">Uncharacterized protein</fullName>
    </submittedName>
</protein>
<dbReference type="AlphaFoldDB" id="A0A5R8XZ21"/>
<sequence length="440" mass="50952">MFQTVSFKDATLIQEGKDKTSGVVCGMNLPMFYKTNHSTTLDGKPRQYCSIHCLTEDLKIKKLSLENIKVVDVTTLKFIDAKSAFYVVGSRQKGTMSMVSKYAFANKKDAFVFSKKYGGEVVDFQKAMEKAMEDFKPKKSWGKKASINPKQEFYLSLTDPTAKKKSYGGHMHGGGGKPSSKKVIPTKKLYLAYENRGKKSIYPTKNISFYVFDKNQNQKDIIEENSRGKKVYKFETPSNGYYNIFAIEQTKVDEKSYYKVAKLEHLQGKHGSDDIYTKDIKKELNQNVSKIDLIRIKSEDEDSFFYRLSMGDTLSFKALFNGKPLKDAPLKIKLQSGWVKRFKTDDNGLVNITLIRDYFPNWEDFDKRYKQELMLTLEYEVENEKYILTYPAFYYPNKSDYESYSYGLIILLITSLIGGFIVYRFRKNRTKAFAETRYVK</sequence>
<evidence type="ECO:0000256" key="1">
    <source>
        <dbReference type="SAM" id="Phobius"/>
    </source>
</evidence>
<dbReference type="PANTHER" id="PTHR41247:SF1">
    <property type="entry name" value="HTH-TYPE TRANSCRIPTIONAL REPRESSOR YCNK"/>
    <property type="match status" value="1"/>
</dbReference>
<dbReference type="EMBL" id="VANU01000006">
    <property type="protein sequence ID" value="TLP36348.1"/>
    <property type="molecule type" value="Genomic_DNA"/>
</dbReference>
<dbReference type="SUPFAM" id="SSF160387">
    <property type="entry name" value="NosL/MerB-like"/>
    <property type="match status" value="1"/>
</dbReference>
<keyword evidence="3" id="KW-1185">Reference proteome</keyword>
<dbReference type="PANTHER" id="PTHR41247">
    <property type="entry name" value="HTH-TYPE TRANSCRIPTIONAL REPRESSOR YCNK"/>
    <property type="match status" value="1"/>
</dbReference>
<accession>A0A5R8XZ21</accession>
<reference evidence="2 3" key="1">
    <citation type="submission" date="2019-05" db="EMBL/GenBank/DDBJ databases">
        <title>Arcobacter sp. nov., isolated from sea sediment.</title>
        <authorList>
            <person name="Kim W."/>
        </authorList>
    </citation>
    <scope>NUCLEOTIDE SEQUENCE [LARGE SCALE GENOMIC DNA]</scope>
    <source>
        <strain evidence="2 3">CAU 1517</strain>
    </source>
</reference>
<dbReference type="Proteomes" id="UP000308901">
    <property type="component" value="Unassembled WGS sequence"/>
</dbReference>
<organism evidence="2 3">
    <name type="scientific">Arcobacter arenosus</name>
    <dbReference type="NCBI Taxonomy" id="2576037"/>
    <lineage>
        <taxon>Bacteria</taxon>
        <taxon>Pseudomonadati</taxon>
        <taxon>Campylobacterota</taxon>
        <taxon>Epsilonproteobacteria</taxon>
        <taxon>Campylobacterales</taxon>
        <taxon>Arcobacteraceae</taxon>
        <taxon>Arcobacter</taxon>
    </lineage>
</organism>
<keyword evidence="1" id="KW-1133">Transmembrane helix</keyword>
<keyword evidence="1" id="KW-0472">Membrane</keyword>
<gene>
    <name evidence="2" type="ORF">FDK22_13500</name>
</gene>
<dbReference type="Pfam" id="PF05573">
    <property type="entry name" value="NosL"/>
    <property type="match status" value="1"/>
</dbReference>
<dbReference type="InterPro" id="IPR008719">
    <property type="entry name" value="N2O_reductase_NosL"/>
</dbReference>
<evidence type="ECO:0000313" key="3">
    <source>
        <dbReference type="Proteomes" id="UP000308901"/>
    </source>
</evidence>
<proteinExistence type="predicted"/>
<feature type="transmembrane region" description="Helical" evidence="1">
    <location>
        <begin position="404"/>
        <end position="423"/>
    </location>
</feature>
<evidence type="ECO:0000313" key="2">
    <source>
        <dbReference type="EMBL" id="TLP36348.1"/>
    </source>
</evidence>